<dbReference type="EnsemblPlants" id="LPERR11G08630.2">
    <property type="protein sequence ID" value="LPERR11G08630.2"/>
    <property type="gene ID" value="LPERR11G08630"/>
</dbReference>
<dbReference type="AlphaFoldDB" id="A0A0D9XRB3"/>
<reference evidence="2" key="3">
    <citation type="submission" date="2015-04" db="UniProtKB">
        <authorList>
            <consortium name="EnsemblPlants"/>
        </authorList>
    </citation>
    <scope>IDENTIFICATION</scope>
</reference>
<dbReference type="EnsemblPlants" id="LPERR11G08630.1">
    <property type="protein sequence ID" value="LPERR11G08630.1"/>
    <property type="gene ID" value="LPERR11G08630"/>
</dbReference>
<keyword evidence="3" id="KW-1185">Reference proteome</keyword>
<reference evidence="2 3" key="1">
    <citation type="submission" date="2012-08" db="EMBL/GenBank/DDBJ databases">
        <title>Oryza genome evolution.</title>
        <authorList>
            <person name="Wing R.A."/>
        </authorList>
    </citation>
    <scope>NUCLEOTIDE SEQUENCE</scope>
</reference>
<feature type="compositionally biased region" description="Low complexity" evidence="1">
    <location>
        <begin position="68"/>
        <end position="95"/>
    </location>
</feature>
<accession>A0A0D9XRB3</accession>
<dbReference type="EnsemblPlants" id="LPERR11G08630.3">
    <property type="protein sequence ID" value="LPERR11G08630.3"/>
    <property type="gene ID" value="LPERR11G08630"/>
</dbReference>
<sequence>MPPSMRRPIDIAVGIDSRAVPSRRITPFRLHRSIMRHCITVRCRQRSTSLSASTPCCLCRSPPQEEVSITTTTTRSSSSCPSASPGNAPPSASTSEQAGNDFFKQKRYKETAFSGVW</sequence>
<evidence type="ECO:0000313" key="3">
    <source>
        <dbReference type="Proteomes" id="UP000032180"/>
    </source>
</evidence>
<dbReference type="Gramene" id="LPERR11G08630.3">
    <property type="protein sequence ID" value="LPERR11G08630.3"/>
    <property type="gene ID" value="LPERR11G08630"/>
</dbReference>
<organism evidence="2 3">
    <name type="scientific">Leersia perrieri</name>
    <dbReference type="NCBI Taxonomy" id="77586"/>
    <lineage>
        <taxon>Eukaryota</taxon>
        <taxon>Viridiplantae</taxon>
        <taxon>Streptophyta</taxon>
        <taxon>Embryophyta</taxon>
        <taxon>Tracheophyta</taxon>
        <taxon>Spermatophyta</taxon>
        <taxon>Magnoliopsida</taxon>
        <taxon>Liliopsida</taxon>
        <taxon>Poales</taxon>
        <taxon>Poaceae</taxon>
        <taxon>BOP clade</taxon>
        <taxon>Oryzoideae</taxon>
        <taxon>Oryzeae</taxon>
        <taxon>Oryzinae</taxon>
        <taxon>Leersia</taxon>
    </lineage>
</organism>
<dbReference type="HOGENOM" id="CLU_2088305_0_0_1"/>
<name>A0A0D9XRB3_9ORYZ</name>
<proteinExistence type="predicted"/>
<protein>
    <submittedName>
        <fullName evidence="2">Uncharacterized protein</fullName>
    </submittedName>
</protein>
<dbReference type="Gramene" id="LPERR11G08630.1">
    <property type="protein sequence ID" value="LPERR11G08630.1"/>
    <property type="gene ID" value="LPERR11G08630"/>
</dbReference>
<evidence type="ECO:0000256" key="1">
    <source>
        <dbReference type="SAM" id="MobiDB-lite"/>
    </source>
</evidence>
<reference evidence="2 3" key="2">
    <citation type="submission" date="2013-12" db="EMBL/GenBank/DDBJ databases">
        <authorList>
            <person name="Yu Y."/>
            <person name="Lee S."/>
            <person name="de Baynast K."/>
            <person name="Wissotski M."/>
            <person name="Liu L."/>
            <person name="Talag J."/>
            <person name="Goicoechea J."/>
            <person name="Angelova A."/>
            <person name="Jetty R."/>
            <person name="Kudrna D."/>
            <person name="Golser W."/>
            <person name="Rivera L."/>
            <person name="Zhang J."/>
            <person name="Wing R."/>
        </authorList>
    </citation>
    <scope>NUCLEOTIDE SEQUENCE</scope>
</reference>
<dbReference type="Gramene" id="LPERR11G08630.2">
    <property type="protein sequence ID" value="LPERR11G08630.2"/>
    <property type="gene ID" value="LPERR11G08630"/>
</dbReference>
<evidence type="ECO:0000313" key="2">
    <source>
        <dbReference type="EnsemblPlants" id="LPERR11G08630.3"/>
    </source>
</evidence>
<dbReference type="Proteomes" id="UP000032180">
    <property type="component" value="Chromosome 11"/>
</dbReference>
<feature type="region of interest" description="Disordered" evidence="1">
    <location>
        <begin position="63"/>
        <end position="103"/>
    </location>
</feature>